<sequence>MTEIQDQIEDARRRVAICQRRAERPGARVEDELALQSARNRLLTLELRVLQRIVALQKKFGKGPGGPLAAPEPAERKKHRRMLPYMRWGFTYLEVKR</sequence>
<protein>
    <submittedName>
        <fullName evidence="1">Uncharacterized protein</fullName>
    </submittedName>
</protein>
<proteinExistence type="predicted"/>
<evidence type="ECO:0000313" key="2">
    <source>
        <dbReference type="Proteomes" id="UP000598467"/>
    </source>
</evidence>
<dbReference type="Proteomes" id="UP000598467">
    <property type="component" value="Unassembled WGS sequence"/>
</dbReference>
<dbReference type="EMBL" id="JABFCZ010000002">
    <property type="protein sequence ID" value="MBD1544878.1"/>
    <property type="molecule type" value="Genomic_DNA"/>
</dbReference>
<gene>
    <name evidence="1" type="ORF">HK439_01270</name>
</gene>
<dbReference type="RefSeq" id="WP_190289559.1">
    <property type="nucleotide sequence ID" value="NZ_JABFCZ010000002.1"/>
</dbReference>
<name>A0A926NW38_9HYPH</name>
<dbReference type="AlphaFoldDB" id="A0A926NW38"/>
<comment type="caution">
    <text evidence="1">The sequence shown here is derived from an EMBL/GenBank/DDBJ whole genome shotgun (WGS) entry which is preliminary data.</text>
</comment>
<reference evidence="1" key="1">
    <citation type="submission" date="2020-05" db="EMBL/GenBank/DDBJ databases">
        <title>Identification of trans-AT polyketide cluster in two marine bacteria, producers of a novel glutaramide-containing polyketide sesbanimide D and analogs.</title>
        <authorList>
            <person name="Kacar D."/>
            <person name="Rodriguez P."/>
            <person name="Canedo L."/>
            <person name="Gonzalez E."/>
            <person name="Galan B."/>
            <person name="De La Calle F."/>
            <person name="Garcia J.L."/>
        </authorList>
    </citation>
    <scope>NUCLEOTIDE SEQUENCE</scope>
    <source>
        <strain evidence="1">PHM038</strain>
    </source>
</reference>
<evidence type="ECO:0000313" key="1">
    <source>
        <dbReference type="EMBL" id="MBD1544878.1"/>
    </source>
</evidence>
<accession>A0A926NW38</accession>
<organism evidence="1 2">
    <name type="scientific">Roseibium aggregatum</name>
    <dbReference type="NCBI Taxonomy" id="187304"/>
    <lineage>
        <taxon>Bacteria</taxon>
        <taxon>Pseudomonadati</taxon>
        <taxon>Pseudomonadota</taxon>
        <taxon>Alphaproteobacteria</taxon>
        <taxon>Hyphomicrobiales</taxon>
        <taxon>Stappiaceae</taxon>
        <taxon>Roseibium</taxon>
    </lineage>
</organism>